<keyword evidence="2" id="KW-0813">Transport</keyword>
<comment type="subcellular location">
    <subcellularLocation>
        <location evidence="1">Cell inner membrane</location>
        <topology evidence="1">Multi-pass membrane protein</topology>
    </subcellularLocation>
</comment>
<keyword evidence="5 9" id="KW-0812">Transmembrane</keyword>
<feature type="transmembrane region" description="Helical" evidence="9">
    <location>
        <begin position="44"/>
        <end position="62"/>
    </location>
</feature>
<evidence type="ECO:0000256" key="5">
    <source>
        <dbReference type="ARBA" id="ARBA00022692"/>
    </source>
</evidence>
<sequence length="154" mass="17051">MMRILDRLEEGFCAMALLATALILFVNVTLRYVFSASTSWAEELIKYLMIWITFVGGSLCVRRGAHIRMDFLLGKLSPKSRGLVDRVIYLVSAVFCGFLAAYGVQIVSFNFRSGQVSPALEVPMWIVYSAIPIGSGLMALRFLQRITTASEGGN</sequence>
<accession>A0ABS9EL88</accession>
<dbReference type="PANTHER" id="PTHR35011:SF2">
    <property type="entry name" value="2,3-DIKETO-L-GULONATE TRAP TRANSPORTER SMALL PERMEASE PROTEIN YIAM"/>
    <property type="match status" value="1"/>
</dbReference>
<evidence type="ECO:0000256" key="1">
    <source>
        <dbReference type="ARBA" id="ARBA00004429"/>
    </source>
</evidence>
<dbReference type="InterPro" id="IPR055348">
    <property type="entry name" value="DctQ"/>
</dbReference>
<dbReference type="Proteomes" id="UP001200430">
    <property type="component" value="Unassembled WGS sequence"/>
</dbReference>
<dbReference type="Pfam" id="PF04290">
    <property type="entry name" value="DctQ"/>
    <property type="match status" value="1"/>
</dbReference>
<dbReference type="InterPro" id="IPR007387">
    <property type="entry name" value="TRAP_DctQ"/>
</dbReference>
<dbReference type="PANTHER" id="PTHR35011">
    <property type="entry name" value="2,3-DIKETO-L-GULONATE TRAP TRANSPORTER SMALL PERMEASE PROTEIN YIAM"/>
    <property type="match status" value="1"/>
</dbReference>
<dbReference type="EMBL" id="JAKGUD010000003">
    <property type="protein sequence ID" value="MCF4141972.1"/>
    <property type="molecule type" value="Genomic_DNA"/>
</dbReference>
<comment type="similarity">
    <text evidence="8">Belongs to the TRAP transporter small permease family.</text>
</comment>
<proteinExistence type="inferred from homology"/>
<keyword evidence="12" id="KW-1185">Reference proteome</keyword>
<evidence type="ECO:0000256" key="3">
    <source>
        <dbReference type="ARBA" id="ARBA00022475"/>
    </source>
</evidence>
<gene>
    <name evidence="11" type="ORF">L2W38_03975</name>
</gene>
<evidence type="ECO:0000313" key="11">
    <source>
        <dbReference type="EMBL" id="MCF4141972.1"/>
    </source>
</evidence>
<keyword evidence="4" id="KW-0997">Cell inner membrane</keyword>
<evidence type="ECO:0000256" key="9">
    <source>
        <dbReference type="SAM" id="Phobius"/>
    </source>
</evidence>
<evidence type="ECO:0000256" key="8">
    <source>
        <dbReference type="ARBA" id="ARBA00038436"/>
    </source>
</evidence>
<evidence type="ECO:0000256" key="4">
    <source>
        <dbReference type="ARBA" id="ARBA00022519"/>
    </source>
</evidence>
<keyword evidence="7 9" id="KW-0472">Membrane</keyword>
<feature type="transmembrane region" description="Helical" evidence="9">
    <location>
        <begin position="12"/>
        <end position="32"/>
    </location>
</feature>
<organism evidence="11 12">
    <name type="scientific">Dethiosulfovibrio marinus</name>
    <dbReference type="NCBI Taxonomy" id="133532"/>
    <lineage>
        <taxon>Bacteria</taxon>
        <taxon>Thermotogati</taxon>
        <taxon>Synergistota</taxon>
        <taxon>Synergistia</taxon>
        <taxon>Synergistales</taxon>
        <taxon>Dethiosulfovibrionaceae</taxon>
        <taxon>Dethiosulfovibrio</taxon>
    </lineage>
</organism>
<protein>
    <submittedName>
        <fullName evidence="11">TRAP transporter small permease</fullName>
    </submittedName>
</protein>
<feature type="transmembrane region" description="Helical" evidence="9">
    <location>
        <begin position="83"/>
        <end position="104"/>
    </location>
</feature>
<name>A0ABS9EL88_9BACT</name>
<comment type="caution">
    <text evidence="11">The sequence shown here is derived from an EMBL/GenBank/DDBJ whole genome shotgun (WGS) entry which is preliminary data.</text>
</comment>
<dbReference type="RefSeq" id="WP_236098732.1">
    <property type="nucleotide sequence ID" value="NZ_JAKGUD010000003.1"/>
</dbReference>
<evidence type="ECO:0000256" key="7">
    <source>
        <dbReference type="ARBA" id="ARBA00023136"/>
    </source>
</evidence>
<keyword evidence="3" id="KW-1003">Cell membrane</keyword>
<evidence type="ECO:0000256" key="6">
    <source>
        <dbReference type="ARBA" id="ARBA00022989"/>
    </source>
</evidence>
<feature type="transmembrane region" description="Helical" evidence="9">
    <location>
        <begin position="124"/>
        <end position="143"/>
    </location>
</feature>
<evidence type="ECO:0000259" key="10">
    <source>
        <dbReference type="Pfam" id="PF04290"/>
    </source>
</evidence>
<keyword evidence="6 9" id="KW-1133">Transmembrane helix</keyword>
<feature type="domain" description="Tripartite ATP-independent periplasmic transporters DctQ component" evidence="10">
    <location>
        <begin position="21"/>
        <end position="148"/>
    </location>
</feature>
<evidence type="ECO:0000313" key="12">
    <source>
        <dbReference type="Proteomes" id="UP001200430"/>
    </source>
</evidence>
<evidence type="ECO:0000256" key="2">
    <source>
        <dbReference type="ARBA" id="ARBA00022448"/>
    </source>
</evidence>
<reference evidence="11 12" key="1">
    <citation type="submission" date="2022-01" db="EMBL/GenBank/DDBJ databases">
        <title>Dethiosulfovibrio faecalis sp. nov., a novel proteolytic, non-sulfur-reducing bacterium isolated from a marine aquaculture solid waste bioreactor.</title>
        <authorList>
            <person name="Grabowski S."/>
            <person name="Apolinario E."/>
            <person name="Schneider N."/>
            <person name="Marshall C.W."/>
            <person name="Sowers K.R."/>
        </authorList>
    </citation>
    <scope>NUCLEOTIDE SEQUENCE [LARGE SCALE GENOMIC DNA]</scope>
    <source>
        <strain evidence="11 12">DSM 12537</strain>
    </source>
</reference>